<evidence type="ECO:0000256" key="4">
    <source>
        <dbReference type="PROSITE-ProRule" id="PRU00473"/>
    </source>
</evidence>
<dbReference type="Pfam" id="PF07676">
    <property type="entry name" value="PD40"/>
    <property type="match status" value="2"/>
</dbReference>
<dbReference type="Pfam" id="PF00691">
    <property type="entry name" value="OmpA"/>
    <property type="match status" value="1"/>
</dbReference>
<dbReference type="InterPro" id="IPR006665">
    <property type="entry name" value="OmpA-like"/>
</dbReference>
<evidence type="ECO:0000259" key="6">
    <source>
        <dbReference type="PROSITE" id="PS51123"/>
    </source>
</evidence>
<protein>
    <submittedName>
        <fullName evidence="7">WD40 repeat protein</fullName>
    </submittedName>
</protein>
<dbReference type="OrthoDB" id="9809364at2"/>
<accession>A0A2P8HNW8</accession>
<dbReference type="SUPFAM" id="SSF82171">
    <property type="entry name" value="DPP6 N-terminal domain-like"/>
    <property type="match status" value="1"/>
</dbReference>
<dbReference type="EMBL" id="PYAW01000002">
    <property type="protein sequence ID" value="PSL47914.1"/>
    <property type="molecule type" value="Genomic_DNA"/>
</dbReference>
<dbReference type="PANTHER" id="PTHR30329">
    <property type="entry name" value="STATOR ELEMENT OF FLAGELLAR MOTOR COMPLEX"/>
    <property type="match status" value="1"/>
</dbReference>
<keyword evidence="5" id="KW-0732">Signal</keyword>
<dbReference type="RefSeq" id="WP_106528333.1">
    <property type="nucleotide sequence ID" value="NZ_PYAW01000002.1"/>
</dbReference>
<dbReference type="InterPro" id="IPR011990">
    <property type="entry name" value="TPR-like_helical_dom_sf"/>
</dbReference>
<organism evidence="7 8">
    <name type="scientific">Chitinophaga niastensis</name>
    <dbReference type="NCBI Taxonomy" id="536980"/>
    <lineage>
        <taxon>Bacteria</taxon>
        <taxon>Pseudomonadati</taxon>
        <taxon>Bacteroidota</taxon>
        <taxon>Chitinophagia</taxon>
        <taxon>Chitinophagales</taxon>
        <taxon>Chitinophagaceae</taxon>
        <taxon>Chitinophaga</taxon>
    </lineage>
</organism>
<dbReference type="PROSITE" id="PS51123">
    <property type="entry name" value="OMPA_2"/>
    <property type="match status" value="1"/>
</dbReference>
<dbReference type="InterPro" id="IPR011659">
    <property type="entry name" value="WD40"/>
</dbReference>
<dbReference type="GO" id="GO:0009279">
    <property type="term" value="C:cell outer membrane"/>
    <property type="evidence" value="ECO:0007669"/>
    <property type="project" value="UniProtKB-SubCell"/>
</dbReference>
<evidence type="ECO:0000256" key="5">
    <source>
        <dbReference type="SAM" id="SignalP"/>
    </source>
</evidence>
<dbReference type="PRINTS" id="PR01021">
    <property type="entry name" value="OMPADOMAIN"/>
</dbReference>
<feature type="signal peptide" evidence="5">
    <location>
        <begin position="1"/>
        <end position="19"/>
    </location>
</feature>
<dbReference type="SUPFAM" id="SSF103088">
    <property type="entry name" value="OmpA-like"/>
    <property type="match status" value="1"/>
</dbReference>
<dbReference type="CDD" id="cd07185">
    <property type="entry name" value="OmpA_C-like"/>
    <property type="match status" value="1"/>
</dbReference>
<dbReference type="InterPro" id="IPR006664">
    <property type="entry name" value="OMP_bac"/>
</dbReference>
<name>A0A2P8HNW8_CHINA</name>
<gene>
    <name evidence="7" type="ORF">CLV51_102774</name>
</gene>
<dbReference type="SUPFAM" id="SSF48452">
    <property type="entry name" value="TPR-like"/>
    <property type="match status" value="1"/>
</dbReference>
<dbReference type="InterPro" id="IPR050330">
    <property type="entry name" value="Bact_OuterMem_StrucFunc"/>
</dbReference>
<proteinExistence type="predicted"/>
<evidence type="ECO:0000313" key="7">
    <source>
        <dbReference type="EMBL" id="PSL47914.1"/>
    </source>
</evidence>
<feature type="domain" description="OmpA-like" evidence="6">
    <location>
        <begin position="537"/>
        <end position="658"/>
    </location>
</feature>
<dbReference type="Gene3D" id="3.30.1330.60">
    <property type="entry name" value="OmpA-like domain"/>
    <property type="match status" value="1"/>
</dbReference>
<dbReference type="Gene3D" id="1.25.40.10">
    <property type="entry name" value="Tetratricopeptide repeat domain"/>
    <property type="match status" value="1"/>
</dbReference>
<keyword evidence="8" id="KW-1185">Reference proteome</keyword>
<evidence type="ECO:0000313" key="8">
    <source>
        <dbReference type="Proteomes" id="UP000240971"/>
    </source>
</evidence>
<dbReference type="PANTHER" id="PTHR30329:SF21">
    <property type="entry name" value="LIPOPROTEIN YIAD-RELATED"/>
    <property type="match status" value="1"/>
</dbReference>
<feature type="chain" id="PRO_5015177046" evidence="5">
    <location>
        <begin position="20"/>
        <end position="658"/>
    </location>
</feature>
<comment type="subcellular location">
    <subcellularLocation>
        <location evidence="1">Cell outer membrane</location>
    </subcellularLocation>
</comment>
<comment type="caution">
    <text evidence="7">The sequence shown here is derived from an EMBL/GenBank/DDBJ whole genome shotgun (WGS) entry which is preliminary data.</text>
</comment>
<keyword evidence="2 4" id="KW-0472">Membrane</keyword>
<evidence type="ECO:0000256" key="3">
    <source>
        <dbReference type="ARBA" id="ARBA00023237"/>
    </source>
</evidence>
<evidence type="ECO:0000256" key="2">
    <source>
        <dbReference type="ARBA" id="ARBA00023136"/>
    </source>
</evidence>
<dbReference type="AlphaFoldDB" id="A0A2P8HNW8"/>
<reference evidence="7 8" key="1">
    <citation type="submission" date="2018-03" db="EMBL/GenBank/DDBJ databases">
        <title>Genomic Encyclopedia of Archaeal and Bacterial Type Strains, Phase II (KMG-II): from individual species to whole genera.</title>
        <authorList>
            <person name="Goeker M."/>
        </authorList>
    </citation>
    <scope>NUCLEOTIDE SEQUENCE [LARGE SCALE GENOMIC DNA]</scope>
    <source>
        <strain evidence="7 8">DSM 24859</strain>
    </source>
</reference>
<keyword evidence="3" id="KW-0998">Cell outer membrane</keyword>
<evidence type="ECO:0000256" key="1">
    <source>
        <dbReference type="ARBA" id="ARBA00004442"/>
    </source>
</evidence>
<sequence>MKKVCVILILCLQAQYIWAQEQKSLEQQATIYYLQHDYARAANLYKRLAQKKKVKIKTLERLADCYRQTNAYTDAAGWYGKLVTMPDTKPEDGLYYGDMLKSLGRYEEAKTAYTQYAQKNNQPQQVANRIAGCDAAMQWIQHPTRDDIRNVTRLNTTKSDWGATWYPKGIVFMSDSLLRDQLAHGSEVDKNKYGRTNYSYYKLYLADSSNYGNVYLSDLSATFNQYRYHVGPVTFDKGYQTAWFTVTDPDRRIAVQKEKIEKVVISGSRRLELYSSRKDSSGKWMQPTAFAYNQPDKYSVGHAALSKDGSILYFASDMPGGQGGTDIWYSERQTDGNWGTPQNCGPAINTSEEEEFPTIAPDGNLYFSSKGLVGMGGFDIFKANGSKAQWSTPENLHYPMNTSGDDFYFVSREDGSGYLSSNRTGGKGDDDIYAWHAPETPSLTPITPPALQIPFEGTVCPRYYGACIYLYNRQRGIGWCFMADPGRTISIMLETETDYVIRITPNGNRAKDSIEFNTRGLKGPDVLKKDICPENKMKAGAVFIIKNLYYDFNKSNIRPDAALVLDSLAEVLRSHPTVKIELGAHTDSRGSNKYNLQLSQQRANAAVKYLVGRGISRNRLVAKGYGATQLLNRCRKGVACSEEEQQENRRTAIKVLRE</sequence>
<dbReference type="Proteomes" id="UP000240971">
    <property type="component" value="Unassembled WGS sequence"/>
</dbReference>
<dbReference type="InterPro" id="IPR036737">
    <property type="entry name" value="OmpA-like_sf"/>
</dbReference>